<dbReference type="KEGG" id="bvi:Bcep1808_6975"/>
<keyword evidence="1" id="KW-1133">Transmembrane helix</keyword>
<reference evidence="2 3" key="1">
    <citation type="submission" date="2007-03" db="EMBL/GenBank/DDBJ databases">
        <title>Complete sequence of plasmid pBVIE01 of Burkholderia vietnamiensis G4.</title>
        <authorList>
            <consortium name="US DOE Joint Genome Institute"/>
            <person name="Copeland A."/>
            <person name="Lucas S."/>
            <person name="Lapidus A."/>
            <person name="Barry K."/>
            <person name="Detter J.C."/>
            <person name="Glavina del Rio T."/>
            <person name="Hammon N."/>
            <person name="Israni S."/>
            <person name="Dalin E."/>
            <person name="Tice H."/>
            <person name="Pitluck S."/>
            <person name="Chain P."/>
            <person name="Malfatti S."/>
            <person name="Shin M."/>
            <person name="Vergez L."/>
            <person name="Schmutz J."/>
            <person name="Larimer F."/>
            <person name="Land M."/>
            <person name="Hauser L."/>
            <person name="Kyrpides N."/>
            <person name="Tiedje J."/>
            <person name="Richardson P."/>
        </authorList>
    </citation>
    <scope>NUCLEOTIDE SEQUENCE [LARGE SCALE GENOMIC DNA]</scope>
    <source>
        <strain evidence="3">G4 / LMG 22486</strain>
        <plasmid evidence="2 3">pBVIE01</plasmid>
    </source>
</reference>
<evidence type="ECO:0000313" key="2">
    <source>
        <dbReference type="EMBL" id="ABO59861.1"/>
    </source>
</evidence>
<sequence>MKHIRSHWRTYRLAAIALVAVTLLFYAVLLPVLGVALHLFSIAKIAVILLITGALLRFLIHAVDDVERKHGSVSGQ</sequence>
<protein>
    <submittedName>
        <fullName evidence="2">Uncharacterized protein</fullName>
    </submittedName>
</protein>
<dbReference type="HOGENOM" id="CLU_2647531_0_0_4"/>
<accession>A4JUA8</accession>
<evidence type="ECO:0000313" key="3">
    <source>
        <dbReference type="Proteomes" id="UP000002287"/>
    </source>
</evidence>
<keyword evidence="1" id="KW-0812">Transmembrane</keyword>
<feature type="transmembrane region" description="Helical" evidence="1">
    <location>
        <begin position="39"/>
        <end position="60"/>
    </location>
</feature>
<keyword evidence="2" id="KW-0614">Plasmid</keyword>
<dbReference type="AlphaFoldDB" id="A4JUA8"/>
<geneLocation type="plasmid" evidence="2 3">
    <name>pBVIE01</name>
</geneLocation>
<dbReference type="Proteomes" id="UP000002287">
    <property type="component" value="Plasmid pBVIE01"/>
</dbReference>
<name>A4JUA8_BURVG</name>
<evidence type="ECO:0000256" key="1">
    <source>
        <dbReference type="SAM" id="Phobius"/>
    </source>
</evidence>
<dbReference type="EMBL" id="CP000617">
    <property type="protein sequence ID" value="ABO59861.1"/>
    <property type="molecule type" value="Genomic_DNA"/>
</dbReference>
<keyword evidence="1" id="KW-0472">Membrane</keyword>
<proteinExistence type="predicted"/>
<organism evidence="2 3">
    <name type="scientific">Burkholderia vietnamiensis (strain G4 / LMG 22486)</name>
    <name type="common">Burkholderia cepacia (strain R1808)</name>
    <dbReference type="NCBI Taxonomy" id="269482"/>
    <lineage>
        <taxon>Bacteria</taxon>
        <taxon>Pseudomonadati</taxon>
        <taxon>Pseudomonadota</taxon>
        <taxon>Betaproteobacteria</taxon>
        <taxon>Burkholderiales</taxon>
        <taxon>Burkholderiaceae</taxon>
        <taxon>Burkholderia</taxon>
        <taxon>Burkholderia cepacia complex</taxon>
    </lineage>
</organism>
<feature type="transmembrane region" description="Helical" evidence="1">
    <location>
        <begin position="12"/>
        <end position="33"/>
    </location>
</feature>
<gene>
    <name evidence="2" type="ordered locus">Bcep1808_6975</name>
</gene>